<dbReference type="RefSeq" id="WP_086087644.1">
    <property type="nucleotide sequence ID" value="NZ_CP021112.1"/>
</dbReference>
<evidence type="ECO:0000313" key="1">
    <source>
        <dbReference type="EMBL" id="ARP99237.1"/>
    </source>
</evidence>
<dbReference type="STRING" id="1235591.CAK95_09165"/>
<dbReference type="Proteomes" id="UP000194137">
    <property type="component" value="Chromosome"/>
</dbReference>
<dbReference type="OrthoDB" id="7888976at2"/>
<keyword evidence="2" id="KW-1185">Reference proteome</keyword>
<sequence>MAAPFSMIPGLESVVKEGSGEKRAQALRQITTLFVDGSGRFNAEHIRLFEDVFLMLINEIEGKALVELSRQLAPMSDSPVNVVRRLAKDDDIMIAGPMLAQSPRLVTADLVDIASTKSIDHLYAISGRLRIEEPVTDIIVRRGDLLVKRKLAGNAGARLSDSGFTALLRSAEHDSLLAEAVALRTDIPDHLFRELLTRATDVVRQRLLANAKPEIQAHIRSVLAKVSDEVARKPMRDFSDAQQQVRILAQAGELTEEQLANFARSREYDSTVAALSELTEVPIDVVERLMNGDRPDPILILCKAAGYSWPTVRNIIQARLGTRGKAVPTLEAAHSNFDKLSAATAQRVVRFWQLSPGSIPAAI</sequence>
<evidence type="ECO:0000313" key="2">
    <source>
        <dbReference type="Proteomes" id="UP000194137"/>
    </source>
</evidence>
<dbReference type="Pfam" id="PF10098">
    <property type="entry name" value="DUF2336"/>
    <property type="match status" value="1"/>
</dbReference>
<protein>
    <submittedName>
        <fullName evidence="1">Uncharacterized protein</fullName>
    </submittedName>
</protein>
<dbReference type="AlphaFoldDB" id="A0A1W6ZPS3"/>
<reference evidence="1 2" key="1">
    <citation type="submission" date="2017-05" db="EMBL/GenBank/DDBJ databases">
        <title>Full genome sequence of Pseudorhodoplanes sinuspersici.</title>
        <authorList>
            <person name="Dastgheib S.M.M."/>
            <person name="Shavandi M."/>
            <person name="Tirandaz H."/>
        </authorList>
    </citation>
    <scope>NUCLEOTIDE SEQUENCE [LARGE SCALE GENOMIC DNA]</scope>
    <source>
        <strain evidence="1 2">RIPI110</strain>
    </source>
</reference>
<accession>A0A1W6ZPS3</accession>
<dbReference type="KEGG" id="psin:CAK95_09165"/>
<organism evidence="1 2">
    <name type="scientific">Pseudorhodoplanes sinuspersici</name>
    <dbReference type="NCBI Taxonomy" id="1235591"/>
    <lineage>
        <taxon>Bacteria</taxon>
        <taxon>Pseudomonadati</taxon>
        <taxon>Pseudomonadota</taxon>
        <taxon>Alphaproteobacteria</taxon>
        <taxon>Hyphomicrobiales</taxon>
        <taxon>Pseudorhodoplanes</taxon>
    </lineage>
</organism>
<gene>
    <name evidence="1" type="ORF">CAK95_09165</name>
</gene>
<dbReference type="EMBL" id="CP021112">
    <property type="protein sequence ID" value="ARP99237.1"/>
    <property type="molecule type" value="Genomic_DNA"/>
</dbReference>
<name>A0A1W6ZPS3_9HYPH</name>
<dbReference type="InterPro" id="IPR019285">
    <property type="entry name" value="DUF2336"/>
</dbReference>
<proteinExistence type="predicted"/>